<sequence>WINEQGILPAEQTGFRPGHNMAVRIVAIIDQIGQSLAKNTAAAALFVDFRTAFNQLWFNGLWLKLSNLQCPLYLIAWLRHYLRGRKAYINIKSTSSTMFNLSKGVPQGSCIGPVLFIIYHHDILEALSTIHWKHLFADDLAVLFSPSPYMSSSNMINTLTEQIKHVLLRLIKYSIKWKQPINFSKTNWILFHRQVVPLIPNIICEGHNIEHVKKFKYLGTILDAKLSFTEHIDYIQAKIRINMNIYKRLASTRMTSEQINYKLYNAFIRPYLQSILNFFPILSLTKQKQLEGINRKIFRSIHRWFDARIIEIENLPKYKSISKLTYMHWDKLTQTILVTNPSFLSPTVRSKDLQKLVLSKYEKGEGPSDIFRHLNGALCLRTVKRWCEMIRENGSVELSTSPGRARTIRTKESIKKVKNRLNQKKKVTSRKLAAELNISRTSVRQILKDDLLLQSYRKIVEPLLTAEHKKKRKTFSSWVRTHFRKEDTMKILFSDEKLFDIDGIYNSQNDRIWTVSRAEADEKDGVKQNRKFPQKVMVWLAVCSKGVSPTVMSDEGTIDHDRYIREVLAVALKYGNDILGTDWTFPQDSAKIHIHHLT</sequence>
<evidence type="ECO:0000313" key="3">
    <source>
        <dbReference type="Proteomes" id="UP000663856"/>
    </source>
</evidence>
<dbReference type="GO" id="GO:0003676">
    <property type="term" value="F:nucleic acid binding"/>
    <property type="evidence" value="ECO:0007669"/>
    <property type="project" value="InterPro"/>
</dbReference>
<dbReference type="Pfam" id="PF00078">
    <property type="entry name" value="RVT_1"/>
    <property type="match status" value="1"/>
</dbReference>
<dbReference type="InterPro" id="IPR009057">
    <property type="entry name" value="Homeodomain-like_sf"/>
</dbReference>
<dbReference type="InterPro" id="IPR036397">
    <property type="entry name" value="RNaseH_sf"/>
</dbReference>
<name>A0A816QCJ2_9BILA</name>
<organism evidence="2 3">
    <name type="scientific">Rotaria magnacalcarata</name>
    <dbReference type="NCBI Taxonomy" id="392030"/>
    <lineage>
        <taxon>Eukaryota</taxon>
        <taxon>Metazoa</taxon>
        <taxon>Spiralia</taxon>
        <taxon>Gnathifera</taxon>
        <taxon>Rotifera</taxon>
        <taxon>Eurotatoria</taxon>
        <taxon>Bdelloidea</taxon>
        <taxon>Philodinida</taxon>
        <taxon>Philodinidae</taxon>
        <taxon>Rotaria</taxon>
    </lineage>
</organism>
<dbReference type="Proteomes" id="UP000663856">
    <property type="component" value="Unassembled WGS sequence"/>
</dbReference>
<comment type="caution">
    <text evidence="2">The sequence shown here is derived from an EMBL/GenBank/DDBJ whole genome shotgun (WGS) entry which is preliminary data.</text>
</comment>
<proteinExistence type="predicted"/>
<gene>
    <name evidence="2" type="ORF">WKI299_LOCUS11927</name>
</gene>
<accession>A0A816QCJ2</accession>
<dbReference type="PANTHER" id="PTHR46068">
    <property type="entry name" value="PROTEIN CBG27172"/>
    <property type="match status" value="1"/>
</dbReference>
<dbReference type="EMBL" id="CAJNRF010004466">
    <property type="protein sequence ID" value="CAF2059975.1"/>
    <property type="molecule type" value="Genomic_DNA"/>
</dbReference>
<dbReference type="PANTHER" id="PTHR46068:SF1">
    <property type="entry name" value="TRANSPOSASE IS30-LIKE HTH DOMAIN-CONTAINING PROTEIN"/>
    <property type="match status" value="1"/>
</dbReference>
<evidence type="ECO:0000313" key="2">
    <source>
        <dbReference type="EMBL" id="CAF2059975.1"/>
    </source>
</evidence>
<dbReference type="SUPFAM" id="SSF46689">
    <property type="entry name" value="Homeodomain-like"/>
    <property type="match status" value="1"/>
</dbReference>
<dbReference type="AlphaFoldDB" id="A0A816QCJ2"/>
<reference evidence="2" key="1">
    <citation type="submission" date="2021-02" db="EMBL/GenBank/DDBJ databases">
        <authorList>
            <person name="Nowell W R."/>
        </authorList>
    </citation>
    <scope>NUCLEOTIDE SEQUENCE</scope>
</reference>
<protein>
    <recommendedName>
        <fullName evidence="1">Reverse transcriptase domain-containing protein</fullName>
    </recommendedName>
</protein>
<feature type="domain" description="Reverse transcriptase" evidence="1">
    <location>
        <begin position="1"/>
        <end position="222"/>
    </location>
</feature>
<feature type="non-terminal residue" evidence="2">
    <location>
        <position position="1"/>
    </location>
</feature>
<dbReference type="PROSITE" id="PS50878">
    <property type="entry name" value="RT_POL"/>
    <property type="match status" value="1"/>
</dbReference>
<dbReference type="InterPro" id="IPR000477">
    <property type="entry name" value="RT_dom"/>
</dbReference>
<evidence type="ECO:0000259" key="1">
    <source>
        <dbReference type="PROSITE" id="PS50878"/>
    </source>
</evidence>
<dbReference type="Gene3D" id="3.30.420.10">
    <property type="entry name" value="Ribonuclease H-like superfamily/Ribonuclease H"/>
    <property type="match status" value="1"/>
</dbReference>